<accession>A0A0A3J5C8</accession>
<name>A0A0A3J5C8_9BACI</name>
<protein>
    <submittedName>
        <fullName evidence="1">Uncharacterized protein</fullName>
    </submittedName>
</protein>
<dbReference type="EMBL" id="JPVP01000060">
    <property type="protein sequence ID" value="KGR82262.1"/>
    <property type="molecule type" value="Genomic_DNA"/>
</dbReference>
<proteinExistence type="predicted"/>
<dbReference type="AlphaFoldDB" id="A0A0A3J5C8"/>
<dbReference type="STRING" id="1220589.CD32_23605"/>
<gene>
    <name evidence="1" type="ORF">CD32_23605</name>
</gene>
<dbReference type="Proteomes" id="UP000030437">
    <property type="component" value="Unassembled WGS sequence"/>
</dbReference>
<evidence type="ECO:0000313" key="1">
    <source>
        <dbReference type="EMBL" id="KGR82262.1"/>
    </source>
</evidence>
<sequence length="65" mass="6822">MSFGFEVAVVFLVDLPLFLMMPAAAFPPCLMPLTIGPPNILAAEAPRSQASNFLPVNGSFPTVAS</sequence>
<keyword evidence="2" id="KW-1185">Reference proteome</keyword>
<comment type="caution">
    <text evidence="1">The sequence shown here is derived from an EMBL/GenBank/DDBJ whole genome shotgun (WGS) entry which is preliminary data.</text>
</comment>
<evidence type="ECO:0000313" key="2">
    <source>
        <dbReference type="Proteomes" id="UP000030437"/>
    </source>
</evidence>
<organism evidence="1 2">
    <name type="scientific">Lysinibacillus odysseyi 34hs-1 = NBRC 100172</name>
    <dbReference type="NCBI Taxonomy" id="1220589"/>
    <lineage>
        <taxon>Bacteria</taxon>
        <taxon>Bacillati</taxon>
        <taxon>Bacillota</taxon>
        <taxon>Bacilli</taxon>
        <taxon>Bacillales</taxon>
        <taxon>Bacillaceae</taxon>
        <taxon>Lysinibacillus</taxon>
    </lineage>
</organism>
<reference evidence="1 2" key="1">
    <citation type="submission" date="2014-02" db="EMBL/GenBank/DDBJ databases">
        <title>Draft genome sequence of Lysinibacillus odysseyi NBRC 100172.</title>
        <authorList>
            <person name="Zhang F."/>
            <person name="Wang G."/>
            <person name="Zhang L."/>
        </authorList>
    </citation>
    <scope>NUCLEOTIDE SEQUENCE [LARGE SCALE GENOMIC DNA]</scope>
    <source>
        <strain evidence="1 2">NBRC 100172</strain>
    </source>
</reference>